<dbReference type="PANTHER" id="PTHR33507">
    <property type="entry name" value="INNER MEMBRANE PROTEIN YBBJ"/>
    <property type="match status" value="1"/>
</dbReference>
<feature type="domain" description="NfeD integral membrane" evidence="6">
    <location>
        <begin position="33"/>
        <end position="146"/>
    </location>
</feature>
<dbReference type="GO" id="GO:0006508">
    <property type="term" value="P:proteolysis"/>
    <property type="evidence" value="ECO:0007669"/>
    <property type="project" value="UniProtKB-KW"/>
</dbReference>
<dbReference type="AlphaFoldDB" id="A0A4V2KXC1"/>
<reference evidence="7 8" key="1">
    <citation type="submission" date="2022-06" db="EMBL/GenBank/DDBJ databases">
        <title>Staphylococcus hominis ShoR14 genome sequence.</title>
        <authorList>
            <person name="Yeo C.C."/>
            <person name="Chew C.H."/>
            <person name="Che Hamzah A.M."/>
            <person name="Al-Trad E.I."/>
        </authorList>
    </citation>
    <scope>NUCLEOTIDE SEQUENCE [LARGE SCALE GENOMIC DNA]</scope>
    <source>
        <strain evidence="7 8">ShoR14</strain>
    </source>
</reference>
<evidence type="ECO:0000256" key="1">
    <source>
        <dbReference type="ARBA" id="ARBA00004141"/>
    </source>
</evidence>
<comment type="caution">
    <text evidence="7">The sequence shown here is derived from an EMBL/GenBank/DDBJ whole genome shotgun (WGS) entry which is preliminary data.</text>
</comment>
<name>A0A4V2KXC1_STAHO</name>
<evidence type="ECO:0000259" key="6">
    <source>
        <dbReference type="Pfam" id="PF24961"/>
    </source>
</evidence>
<dbReference type="InterPro" id="IPR056739">
    <property type="entry name" value="NfeD_membrane"/>
</dbReference>
<dbReference type="Pfam" id="PF01957">
    <property type="entry name" value="NfeD"/>
    <property type="match status" value="1"/>
</dbReference>
<dbReference type="InterPro" id="IPR002810">
    <property type="entry name" value="NfeD-like_C"/>
</dbReference>
<feature type="domain" description="NfeD-like C-terminal" evidence="5">
    <location>
        <begin position="179"/>
        <end position="231"/>
    </location>
</feature>
<evidence type="ECO:0000313" key="7">
    <source>
        <dbReference type="EMBL" id="MCM5671303.1"/>
    </source>
</evidence>
<keyword evidence="7" id="KW-0645">Protease</keyword>
<dbReference type="Proteomes" id="UP000665944">
    <property type="component" value="Unassembled WGS sequence"/>
</dbReference>
<evidence type="ECO:0000256" key="3">
    <source>
        <dbReference type="ARBA" id="ARBA00022989"/>
    </source>
</evidence>
<keyword evidence="4" id="KW-0472">Membrane</keyword>
<accession>A0A4V2KXC1</accession>
<gene>
    <name evidence="7" type="ORF">J7T32_000800</name>
</gene>
<sequence length="235" mass="26212">MISINLIHIENTFASLNHSWLGDMSNIIVNPIVLLILTCIIFLGFLYQLYSKRINILGILASLALLILFLGFLINGDVNLISILLFFIGIILVIIELFIVGAVIGIIGIVLIIVSMIMLGDNILVMLFNVIVALILSIIEWVILVKVFNRKIPFFDKVILNDSTSTEAGYRSHDDRSYLVGKTAYTTTDLRPAGIITLDDKRIDAVSDGTFILRNKKVKILEVEGSRVVVREIKI</sequence>
<evidence type="ECO:0000256" key="4">
    <source>
        <dbReference type="ARBA" id="ARBA00023136"/>
    </source>
</evidence>
<dbReference type="EMBL" id="JAGHKT020000001">
    <property type="protein sequence ID" value="MCM5671303.1"/>
    <property type="molecule type" value="Genomic_DNA"/>
</dbReference>
<evidence type="ECO:0000259" key="5">
    <source>
        <dbReference type="Pfam" id="PF01957"/>
    </source>
</evidence>
<dbReference type="InterPro" id="IPR052165">
    <property type="entry name" value="Membrane_assoc_protease"/>
</dbReference>
<keyword evidence="2" id="KW-0812">Transmembrane</keyword>
<dbReference type="GO" id="GO:0005886">
    <property type="term" value="C:plasma membrane"/>
    <property type="evidence" value="ECO:0007669"/>
    <property type="project" value="TreeGrafter"/>
</dbReference>
<evidence type="ECO:0000313" key="8">
    <source>
        <dbReference type="Proteomes" id="UP000665944"/>
    </source>
</evidence>
<dbReference type="GO" id="GO:0008233">
    <property type="term" value="F:peptidase activity"/>
    <property type="evidence" value="ECO:0007669"/>
    <property type="project" value="UniProtKB-KW"/>
</dbReference>
<dbReference type="Gene3D" id="2.40.50.140">
    <property type="entry name" value="Nucleic acid-binding proteins"/>
    <property type="match status" value="1"/>
</dbReference>
<evidence type="ECO:0000256" key="2">
    <source>
        <dbReference type="ARBA" id="ARBA00022692"/>
    </source>
</evidence>
<comment type="subcellular location">
    <subcellularLocation>
        <location evidence="1">Membrane</location>
        <topology evidence="1">Multi-pass membrane protein</topology>
    </subcellularLocation>
</comment>
<dbReference type="Pfam" id="PF24961">
    <property type="entry name" value="NfeD_membrane"/>
    <property type="match status" value="1"/>
</dbReference>
<dbReference type="InterPro" id="IPR012340">
    <property type="entry name" value="NA-bd_OB-fold"/>
</dbReference>
<keyword evidence="8" id="KW-1185">Reference proteome</keyword>
<keyword evidence="7" id="KW-0378">Hydrolase</keyword>
<protein>
    <submittedName>
        <fullName evidence="7">Serine protease</fullName>
    </submittedName>
</protein>
<organism evidence="7 8">
    <name type="scientific">Staphylococcus hominis</name>
    <dbReference type="NCBI Taxonomy" id="1290"/>
    <lineage>
        <taxon>Bacteria</taxon>
        <taxon>Bacillati</taxon>
        <taxon>Bacillota</taxon>
        <taxon>Bacilli</taxon>
        <taxon>Bacillales</taxon>
        <taxon>Staphylococcaceae</taxon>
        <taxon>Staphylococcus</taxon>
    </lineage>
</organism>
<dbReference type="PANTHER" id="PTHR33507:SF3">
    <property type="entry name" value="INNER MEMBRANE PROTEIN YBBJ"/>
    <property type="match status" value="1"/>
</dbReference>
<keyword evidence="3" id="KW-1133">Transmembrane helix</keyword>
<dbReference type="RefSeq" id="WP_017176213.1">
    <property type="nucleotide sequence ID" value="NZ_CABMJU010000052.1"/>
</dbReference>
<proteinExistence type="predicted"/>